<dbReference type="GO" id="GO:0008818">
    <property type="term" value="F:cobalamin 5'-phosphate synthase activity"/>
    <property type="evidence" value="ECO:0007669"/>
    <property type="project" value="UniProtKB-UniRule"/>
</dbReference>
<evidence type="ECO:0000256" key="9">
    <source>
        <dbReference type="ARBA" id="ARBA00022679"/>
    </source>
</evidence>
<evidence type="ECO:0000256" key="11">
    <source>
        <dbReference type="ARBA" id="ARBA00022842"/>
    </source>
</evidence>
<comment type="pathway">
    <text evidence="3 19">Cofactor biosynthesis; adenosylcobalamin biosynthesis; adenosylcobalamin from cob(II)yrinate a,c-diamide: step 7/7.</text>
</comment>
<evidence type="ECO:0000256" key="7">
    <source>
        <dbReference type="ARBA" id="ARBA00022475"/>
    </source>
</evidence>
<evidence type="ECO:0000256" key="8">
    <source>
        <dbReference type="ARBA" id="ARBA00022573"/>
    </source>
</evidence>
<evidence type="ECO:0000256" key="13">
    <source>
        <dbReference type="ARBA" id="ARBA00023136"/>
    </source>
</evidence>
<evidence type="ECO:0000256" key="17">
    <source>
        <dbReference type="ARBA" id="ARBA00048623"/>
    </source>
</evidence>
<reference evidence="20 21" key="1">
    <citation type="submission" date="2019-04" db="EMBL/GenBank/DDBJ databases">
        <title>Phreatobacter aquaticus sp. nov.</title>
        <authorList>
            <person name="Choi A."/>
        </authorList>
    </citation>
    <scope>NUCLEOTIDE SEQUENCE [LARGE SCALE GENOMIC DNA]</scope>
    <source>
        <strain evidence="20 21">KCTC 52518</strain>
    </source>
</reference>
<dbReference type="GO" id="GO:0051073">
    <property type="term" value="F:adenosylcobinamide-GDP ribazoletransferase activity"/>
    <property type="evidence" value="ECO:0007669"/>
    <property type="project" value="UniProtKB-UniRule"/>
</dbReference>
<dbReference type="RefSeq" id="WP_136962054.1">
    <property type="nucleotide sequence ID" value="NZ_CP039690.1"/>
</dbReference>
<dbReference type="GO" id="GO:0009236">
    <property type="term" value="P:cobalamin biosynthetic process"/>
    <property type="evidence" value="ECO:0007669"/>
    <property type="project" value="UniProtKB-UniRule"/>
</dbReference>
<feature type="transmembrane region" description="Helical" evidence="19">
    <location>
        <begin position="147"/>
        <end position="168"/>
    </location>
</feature>
<accession>A0A4D7B6M9</accession>
<keyword evidence="21" id="KW-1185">Reference proteome</keyword>
<evidence type="ECO:0000256" key="2">
    <source>
        <dbReference type="ARBA" id="ARBA00004651"/>
    </source>
</evidence>
<organism evidence="20 21">
    <name type="scientific">Phreatobacter stygius</name>
    <dbReference type="NCBI Taxonomy" id="1940610"/>
    <lineage>
        <taxon>Bacteria</taxon>
        <taxon>Pseudomonadati</taxon>
        <taxon>Pseudomonadota</taxon>
        <taxon>Alphaproteobacteria</taxon>
        <taxon>Hyphomicrobiales</taxon>
        <taxon>Phreatobacteraceae</taxon>
        <taxon>Phreatobacter</taxon>
    </lineage>
</organism>
<dbReference type="PANTHER" id="PTHR34148:SF1">
    <property type="entry name" value="ADENOSYLCOBINAMIDE-GDP RIBAZOLETRANSFERASE"/>
    <property type="match status" value="1"/>
</dbReference>
<dbReference type="GO" id="GO:0005886">
    <property type="term" value="C:plasma membrane"/>
    <property type="evidence" value="ECO:0007669"/>
    <property type="project" value="UniProtKB-SubCell"/>
</dbReference>
<feature type="transmembrane region" description="Helical" evidence="19">
    <location>
        <begin position="69"/>
        <end position="87"/>
    </location>
</feature>
<comment type="function">
    <text evidence="14 19">Joins adenosylcobinamide-GDP and alpha-ribazole to generate adenosylcobalamin (Ado-cobalamin). Also synthesizes adenosylcobalamin 5'-phosphate from adenosylcobinamide-GDP and alpha-ribazole 5'-phosphate.</text>
</comment>
<sequence>MTDPKLWRDTVQALRFFSRLPLPALSGEADPHGLPDFAELARVVPLVGLVLGGMTGLVLLPASLVWPPMVAALVCVGAGVVMTGAFHEDGLADTADSLGGVTPERRLEIMKDSRIGTFGAAALIIGLLLKVTAIASLVGAAGAGRTALALAAAGAVSRMAAMALSYYLPAARPDGAASATGTPSPAAWQAGCLTALATGLLAWPAAGFTGVLLGLAAAAGLAGLAVRFARAHIGGHTGDVAGATQQCVEIAVLLVWLIFA</sequence>
<evidence type="ECO:0000256" key="4">
    <source>
        <dbReference type="ARBA" id="ARBA00010561"/>
    </source>
</evidence>
<dbReference type="Proteomes" id="UP000298781">
    <property type="component" value="Chromosome"/>
</dbReference>
<dbReference type="InterPro" id="IPR003805">
    <property type="entry name" value="CobS"/>
</dbReference>
<dbReference type="NCBIfam" id="TIGR00317">
    <property type="entry name" value="cobS"/>
    <property type="match status" value="1"/>
</dbReference>
<comment type="catalytic activity">
    <reaction evidence="17 19">
        <text>alpha-ribazole + adenosylcob(III)inamide-GDP = adenosylcob(III)alamin + GMP + H(+)</text>
        <dbReference type="Rhea" id="RHEA:16049"/>
        <dbReference type="ChEBI" id="CHEBI:10329"/>
        <dbReference type="ChEBI" id="CHEBI:15378"/>
        <dbReference type="ChEBI" id="CHEBI:18408"/>
        <dbReference type="ChEBI" id="CHEBI:58115"/>
        <dbReference type="ChEBI" id="CHEBI:60487"/>
        <dbReference type="EC" id="2.7.8.26"/>
    </reaction>
</comment>
<dbReference type="KEGG" id="pstg:E8M01_21700"/>
<comment type="similarity">
    <text evidence="4 19">Belongs to the CobS family.</text>
</comment>
<feature type="transmembrane region" description="Helical" evidence="19">
    <location>
        <begin position="115"/>
        <end position="140"/>
    </location>
</feature>
<evidence type="ECO:0000256" key="18">
    <source>
        <dbReference type="ARBA" id="ARBA00049504"/>
    </source>
</evidence>
<evidence type="ECO:0000256" key="3">
    <source>
        <dbReference type="ARBA" id="ARBA00004663"/>
    </source>
</evidence>
<name>A0A4D7B6M9_9HYPH</name>
<evidence type="ECO:0000256" key="1">
    <source>
        <dbReference type="ARBA" id="ARBA00001946"/>
    </source>
</evidence>
<comment type="cofactor">
    <cofactor evidence="1 19">
        <name>Mg(2+)</name>
        <dbReference type="ChEBI" id="CHEBI:18420"/>
    </cofactor>
</comment>
<gene>
    <name evidence="19 20" type="primary">cobS</name>
    <name evidence="20" type="ORF">E8M01_21700</name>
</gene>
<evidence type="ECO:0000256" key="12">
    <source>
        <dbReference type="ARBA" id="ARBA00022989"/>
    </source>
</evidence>
<proteinExistence type="inferred from homology"/>
<comment type="subcellular location">
    <subcellularLocation>
        <location evidence="2 19">Cell membrane</location>
        <topology evidence="2 19">Multi-pass membrane protein</topology>
    </subcellularLocation>
</comment>
<dbReference type="EMBL" id="CP039690">
    <property type="protein sequence ID" value="QCI66613.1"/>
    <property type="molecule type" value="Genomic_DNA"/>
</dbReference>
<keyword evidence="8 19" id="KW-0169">Cobalamin biosynthesis</keyword>
<keyword evidence="11 19" id="KW-0460">Magnesium</keyword>
<protein>
    <recommendedName>
        <fullName evidence="6 19">Adenosylcobinamide-GDP ribazoletransferase</fullName>
        <ecNumber evidence="5 19">2.7.8.26</ecNumber>
    </recommendedName>
    <alternativeName>
        <fullName evidence="16 19">Cobalamin synthase</fullName>
    </alternativeName>
    <alternativeName>
        <fullName evidence="15 19">Cobalamin-5'-phosphate synthase</fullName>
    </alternativeName>
</protein>
<evidence type="ECO:0000256" key="16">
    <source>
        <dbReference type="ARBA" id="ARBA00032853"/>
    </source>
</evidence>
<feature type="transmembrane region" description="Helical" evidence="19">
    <location>
        <begin position="205"/>
        <end position="228"/>
    </location>
</feature>
<keyword evidence="12 19" id="KW-1133">Transmembrane helix</keyword>
<dbReference type="EC" id="2.7.8.26" evidence="5 19"/>
<keyword evidence="10 19" id="KW-0812">Transmembrane</keyword>
<evidence type="ECO:0000313" key="21">
    <source>
        <dbReference type="Proteomes" id="UP000298781"/>
    </source>
</evidence>
<evidence type="ECO:0000256" key="19">
    <source>
        <dbReference type="HAMAP-Rule" id="MF_00719"/>
    </source>
</evidence>
<dbReference type="HAMAP" id="MF_00719">
    <property type="entry name" value="CobS"/>
    <property type="match status" value="1"/>
</dbReference>
<evidence type="ECO:0000256" key="5">
    <source>
        <dbReference type="ARBA" id="ARBA00013200"/>
    </source>
</evidence>
<evidence type="ECO:0000256" key="15">
    <source>
        <dbReference type="ARBA" id="ARBA00032605"/>
    </source>
</evidence>
<keyword evidence="7 19" id="KW-1003">Cell membrane</keyword>
<dbReference type="UniPathway" id="UPA00148">
    <property type="reaction ID" value="UER00238"/>
</dbReference>
<evidence type="ECO:0000313" key="20">
    <source>
        <dbReference type="EMBL" id="QCI66613.1"/>
    </source>
</evidence>
<dbReference type="OrthoDB" id="9794626at2"/>
<comment type="catalytic activity">
    <reaction evidence="18 19">
        <text>alpha-ribazole 5'-phosphate + adenosylcob(III)inamide-GDP = adenosylcob(III)alamin 5'-phosphate + GMP + H(+)</text>
        <dbReference type="Rhea" id="RHEA:23560"/>
        <dbReference type="ChEBI" id="CHEBI:15378"/>
        <dbReference type="ChEBI" id="CHEBI:57918"/>
        <dbReference type="ChEBI" id="CHEBI:58115"/>
        <dbReference type="ChEBI" id="CHEBI:60487"/>
        <dbReference type="ChEBI" id="CHEBI:60493"/>
        <dbReference type="EC" id="2.7.8.26"/>
    </reaction>
</comment>
<feature type="transmembrane region" description="Helical" evidence="19">
    <location>
        <begin position="43"/>
        <end position="62"/>
    </location>
</feature>
<keyword evidence="9 19" id="KW-0808">Transferase</keyword>
<evidence type="ECO:0000256" key="10">
    <source>
        <dbReference type="ARBA" id="ARBA00022692"/>
    </source>
</evidence>
<dbReference type="Pfam" id="PF02654">
    <property type="entry name" value="CobS"/>
    <property type="match status" value="1"/>
</dbReference>
<dbReference type="AlphaFoldDB" id="A0A4D7B6M9"/>
<evidence type="ECO:0000256" key="6">
    <source>
        <dbReference type="ARBA" id="ARBA00015850"/>
    </source>
</evidence>
<dbReference type="PANTHER" id="PTHR34148">
    <property type="entry name" value="ADENOSYLCOBINAMIDE-GDP RIBAZOLETRANSFERASE"/>
    <property type="match status" value="1"/>
</dbReference>
<keyword evidence="13 19" id="KW-0472">Membrane</keyword>
<evidence type="ECO:0000256" key="14">
    <source>
        <dbReference type="ARBA" id="ARBA00025228"/>
    </source>
</evidence>